<feature type="transmembrane region" description="Helical" evidence="8">
    <location>
        <begin position="129"/>
        <end position="146"/>
    </location>
</feature>
<dbReference type="EMBL" id="BAAAEW010000013">
    <property type="protein sequence ID" value="GAA0750974.1"/>
    <property type="molecule type" value="Genomic_DNA"/>
</dbReference>
<feature type="transmembrane region" description="Helical" evidence="8">
    <location>
        <begin position="28"/>
        <end position="58"/>
    </location>
</feature>
<feature type="transmembrane region" description="Helical" evidence="8">
    <location>
        <begin position="398"/>
        <end position="420"/>
    </location>
</feature>
<dbReference type="Pfam" id="PF07690">
    <property type="entry name" value="MFS_1"/>
    <property type="match status" value="1"/>
</dbReference>
<feature type="transmembrane region" description="Helical" evidence="8">
    <location>
        <begin position="193"/>
        <end position="212"/>
    </location>
</feature>
<keyword evidence="6 8" id="KW-0472">Membrane</keyword>
<evidence type="ECO:0000256" key="6">
    <source>
        <dbReference type="ARBA" id="ARBA00023136"/>
    </source>
</evidence>
<dbReference type="Proteomes" id="UP001500279">
    <property type="component" value="Unassembled WGS sequence"/>
</dbReference>
<evidence type="ECO:0000256" key="7">
    <source>
        <dbReference type="SAM" id="MobiDB-lite"/>
    </source>
</evidence>
<dbReference type="PANTHER" id="PTHR23511:SF34">
    <property type="entry name" value="SYNAPTIC VESICLE GLYCOPROTEIN 2"/>
    <property type="match status" value="1"/>
</dbReference>
<reference evidence="10 11" key="1">
    <citation type="journal article" date="2019" name="Int. J. Syst. Evol. Microbiol.">
        <title>The Global Catalogue of Microorganisms (GCM) 10K type strain sequencing project: providing services to taxonomists for standard genome sequencing and annotation.</title>
        <authorList>
            <consortium name="The Broad Institute Genomics Platform"/>
            <consortium name="The Broad Institute Genome Sequencing Center for Infectious Disease"/>
            <person name="Wu L."/>
            <person name="Ma J."/>
        </authorList>
    </citation>
    <scope>NUCLEOTIDE SEQUENCE [LARGE SCALE GENOMIC DNA]</scope>
    <source>
        <strain evidence="10 11">JCM 15503</strain>
    </source>
</reference>
<dbReference type="PANTHER" id="PTHR23511">
    <property type="entry name" value="SYNAPTIC VESICLE GLYCOPROTEIN 2"/>
    <property type="match status" value="1"/>
</dbReference>
<feature type="domain" description="Major facilitator superfamily (MFS) profile" evidence="9">
    <location>
        <begin position="33"/>
        <end position="450"/>
    </location>
</feature>
<dbReference type="CDD" id="cd17316">
    <property type="entry name" value="MFS_SV2_like"/>
    <property type="match status" value="1"/>
</dbReference>
<feature type="transmembrane region" description="Helical" evidence="8">
    <location>
        <begin position="104"/>
        <end position="123"/>
    </location>
</feature>
<evidence type="ECO:0000256" key="2">
    <source>
        <dbReference type="ARBA" id="ARBA00010992"/>
    </source>
</evidence>
<dbReference type="RefSeq" id="WP_231013179.1">
    <property type="nucleotide sequence ID" value="NZ_BAAAEW010000013.1"/>
</dbReference>
<dbReference type="PROSITE" id="PS50850">
    <property type="entry name" value="MFS"/>
    <property type="match status" value="1"/>
</dbReference>
<feature type="transmembrane region" description="Helical" evidence="8">
    <location>
        <begin position="338"/>
        <end position="356"/>
    </location>
</feature>
<feature type="compositionally biased region" description="Low complexity" evidence="7">
    <location>
        <begin position="242"/>
        <end position="261"/>
    </location>
</feature>
<dbReference type="Gene3D" id="1.20.1250.20">
    <property type="entry name" value="MFS general substrate transporter like domains"/>
    <property type="match status" value="1"/>
</dbReference>
<evidence type="ECO:0000256" key="5">
    <source>
        <dbReference type="ARBA" id="ARBA00022989"/>
    </source>
</evidence>
<gene>
    <name evidence="10" type="ORF">GCM10009107_23290</name>
</gene>
<keyword evidence="4 8" id="KW-0812">Transmembrane</keyword>
<feature type="transmembrane region" description="Helical" evidence="8">
    <location>
        <begin position="306"/>
        <end position="326"/>
    </location>
</feature>
<protein>
    <submittedName>
        <fullName evidence="10">MFS transporter</fullName>
    </submittedName>
</protein>
<sequence>MTALPSHPPERMLEHDIAARMDRLPVTWLHGLAMLICALGMMLDTLEMAFGGVLAAVFSAPPTPVPAGELALLLAAVFLGAMLGAPLLGWWADRKGRRTALISLMLWIAAVSLAAGMLHGVVALTLCRFLSGLALGGYPPIVIAYLTDLLPPRRRGTLIFSSLSLSLLGPPAAIFLVRWLTPLQPLGLEGWRWGFLLGSAGALLSGLLFLALPESPRWLQARGRGAQAEAGCQAFERSRRLAGTPGPEATPAPRDANALASADDDRAAPAGRRWPWVAGLFSLSPWATVAFPLLTGAVLTQRGFKLDAALLIFGLSSLGPLLGTLLASTVMDRFDRRLAMAACALAMLACGAAFVFSSGTTALIVAMALFNLAISLYVTLLTVYGAELFPTRSRASATAGAWALNRTGAALGPLLLVPMLRDAGPAAMFAVVAASLVATLLLLSLAPRGRERQAVS</sequence>
<dbReference type="InterPro" id="IPR020846">
    <property type="entry name" value="MFS_dom"/>
</dbReference>
<proteinExistence type="inferred from homology"/>
<dbReference type="InterPro" id="IPR036259">
    <property type="entry name" value="MFS_trans_sf"/>
</dbReference>
<feature type="transmembrane region" description="Helical" evidence="8">
    <location>
        <begin position="70"/>
        <end position="92"/>
    </location>
</feature>
<evidence type="ECO:0000256" key="4">
    <source>
        <dbReference type="ARBA" id="ARBA00022692"/>
    </source>
</evidence>
<comment type="caution">
    <text evidence="10">The sequence shown here is derived from an EMBL/GenBank/DDBJ whole genome shotgun (WGS) entry which is preliminary data.</text>
</comment>
<feature type="transmembrane region" description="Helical" evidence="8">
    <location>
        <begin position="276"/>
        <end position="300"/>
    </location>
</feature>
<evidence type="ECO:0000313" key="11">
    <source>
        <dbReference type="Proteomes" id="UP001500279"/>
    </source>
</evidence>
<keyword evidence="3" id="KW-0813">Transport</keyword>
<keyword evidence="11" id="KW-1185">Reference proteome</keyword>
<feature type="transmembrane region" description="Helical" evidence="8">
    <location>
        <begin position="426"/>
        <end position="446"/>
    </location>
</feature>
<comment type="subcellular location">
    <subcellularLocation>
        <location evidence="1">Membrane</location>
        <topology evidence="1">Multi-pass membrane protein</topology>
    </subcellularLocation>
</comment>
<comment type="similarity">
    <text evidence="2">Belongs to the major facilitator superfamily. Sugar transporter (TC 2.A.1.1) family.</text>
</comment>
<accession>A0ABN1K051</accession>
<dbReference type="SUPFAM" id="SSF103473">
    <property type="entry name" value="MFS general substrate transporter"/>
    <property type="match status" value="1"/>
</dbReference>
<feature type="transmembrane region" description="Helical" evidence="8">
    <location>
        <begin position="362"/>
        <end position="386"/>
    </location>
</feature>
<evidence type="ECO:0000256" key="3">
    <source>
        <dbReference type="ARBA" id="ARBA00022448"/>
    </source>
</evidence>
<organism evidence="10 11">
    <name type="scientific">Ideonella azotifigens</name>
    <dbReference type="NCBI Taxonomy" id="513160"/>
    <lineage>
        <taxon>Bacteria</taxon>
        <taxon>Pseudomonadati</taxon>
        <taxon>Pseudomonadota</taxon>
        <taxon>Betaproteobacteria</taxon>
        <taxon>Burkholderiales</taxon>
        <taxon>Sphaerotilaceae</taxon>
        <taxon>Ideonella</taxon>
    </lineage>
</organism>
<dbReference type="InterPro" id="IPR011701">
    <property type="entry name" value="MFS"/>
</dbReference>
<evidence type="ECO:0000256" key="8">
    <source>
        <dbReference type="SAM" id="Phobius"/>
    </source>
</evidence>
<feature type="region of interest" description="Disordered" evidence="7">
    <location>
        <begin position="240"/>
        <end position="261"/>
    </location>
</feature>
<feature type="transmembrane region" description="Helical" evidence="8">
    <location>
        <begin position="158"/>
        <end position="181"/>
    </location>
</feature>
<keyword evidence="5 8" id="KW-1133">Transmembrane helix</keyword>
<evidence type="ECO:0000259" key="9">
    <source>
        <dbReference type="PROSITE" id="PS50850"/>
    </source>
</evidence>
<name>A0ABN1K051_9BURK</name>
<evidence type="ECO:0000313" key="10">
    <source>
        <dbReference type="EMBL" id="GAA0750974.1"/>
    </source>
</evidence>
<evidence type="ECO:0000256" key="1">
    <source>
        <dbReference type="ARBA" id="ARBA00004141"/>
    </source>
</evidence>